<proteinExistence type="predicted"/>
<evidence type="ECO:0000313" key="1">
    <source>
        <dbReference type="EMBL" id="KAI4867779.1"/>
    </source>
</evidence>
<gene>
    <name evidence="1" type="ORF">F4820DRAFT_187500</name>
</gene>
<organism evidence="1 2">
    <name type="scientific">Hypoxylon rubiginosum</name>
    <dbReference type="NCBI Taxonomy" id="110542"/>
    <lineage>
        <taxon>Eukaryota</taxon>
        <taxon>Fungi</taxon>
        <taxon>Dikarya</taxon>
        <taxon>Ascomycota</taxon>
        <taxon>Pezizomycotina</taxon>
        <taxon>Sordariomycetes</taxon>
        <taxon>Xylariomycetidae</taxon>
        <taxon>Xylariales</taxon>
        <taxon>Hypoxylaceae</taxon>
        <taxon>Hypoxylon</taxon>
    </lineage>
</organism>
<reference evidence="1 2" key="1">
    <citation type="journal article" date="2022" name="New Phytol.">
        <title>Ecological generalism drives hyperdiversity of secondary metabolite gene clusters in xylarialean endophytes.</title>
        <authorList>
            <person name="Franco M.E.E."/>
            <person name="Wisecaver J.H."/>
            <person name="Arnold A.E."/>
            <person name="Ju Y.M."/>
            <person name="Slot J.C."/>
            <person name="Ahrendt S."/>
            <person name="Moore L.P."/>
            <person name="Eastman K.E."/>
            <person name="Scott K."/>
            <person name="Konkel Z."/>
            <person name="Mondo S.J."/>
            <person name="Kuo A."/>
            <person name="Hayes R.D."/>
            <person name="Haridas S."/>
            <person name="Andreopoulos B."/>
            <person name="Riley R."/>
            <person name="LaButti K."/>
            <person name="Pangilinan J."/>
            <person name="Lipzen A."/>
            <person name="Amirebrahimi M."/>
            <person name="Yan J."/>
            <person name="Adam C."/>
            <person name="Keymanesh K."/>
            <person name="Ng V."/>
            <person name="Louie K."/>
            <person name="Northen T."/>
            <person name="Drula E."/>
            <person name="Henrissat B."/>
            <person name="Hsieh H.M."/>
            <person name="Youens-Clark K."/>
            <person name="Lutzoni F."/>
            <person name="Miadlikowska J."/>
            <person name="Eastwood D.C."/>
            <person name="Hamelin R.C."/>
            <person name="Grigoriev I.V."/>
            <person name="U'Ren J.M."/>
        </authorList>
    </citation>
    <scope>NUCLEOTIDE SEQUENCE [LARGE SCALE GENOMIC DNA]</scope>
    <source>
        <strain evidence="1 2">CBS 119005</strain>
    </source>
</reference>
<name>A0ACB9Z9K7_9PEZI</name>
<keyword evidence="2" id="KW-1185">Reference proteome</keyword>
<protein>
    <submittedName>
        <fullName evidence="1">Uncharacterized protein</fullName>
    </submittedName>
</protein>
<accession>A0ACB9Z9K7</accession>
<sequence length="595" mass="65524">MPYFRGIEIFVVTGSEVQKLPEYPHPDGSSVRLMRVGAGLSDLRTRSQASQQSSTSSCSGTDPTRQKKVNPRISVYIPSSPGDQFRLRYLVSESSPPSRYVFFKMYINRHHTVSWGIDSDSCSVGSVSRSLYEPGDLHGGRNGATTAAIETRYFHFMHGLDKKSIAEDGGVIEVQAFRCRGRKRVAVELNPYPRRHQERYGVTSPSGGLVDNPQDATFYEYHLEDSRDSPYATFCFHYRSMKYLEQLNIVPQQEARLRPTPTDPIGIAASDSQEDSTRAISPASSHQFTFGTEPLDTRVFDNDTKATSVAMPEPSGATSIEEYFLRSPPQMSPPYAAGVSLDDPKQVQKGETMAKLLQRPLPELPKTRSRPASGASLWSACPSLTPSLKQYAEGEEFENEEIQLCTAQSAVFIQSESMQALDASYMNSRDHEDNSCSNYEDSSNSSEASQSPALPSPGGYVSTTGSVLEHDLDQWESPDAQSSPKSKAQLPASKSEGNLIGDMSLLSAGTLKVTESEWLRRTPSPRGRKGNLFKRLWSPRPETGSGRSSMVELPGCDNDDSKSARRSKEKTSEDSCTRNGKGIGNVDVTPKGNWI</sequence>
<dbReference type="EMBL" id="MU393444">
    <property type="protein sequence ID" value="KAI4867779.1"/>
    <property type="molecule type" value="Genomic_DNA"/>
</dbReference>
<comment type="caution">
    <text evidence="1">The sequence shown here is derived from an EMBL/GenBank/DDBJ whole genome shotgun (WGS) entry which is preliminary data.</text>
</comment>
<dbReference type="Proteomes" id="UP001497700">
    <property type="component" value="Unassembled WGS sequence"/>
</dbReference>
<evidence type="ECO:0000313" key="2">
    <source>
        <dbReference type="Proteomes" id="UP001497700"/>
    </source>
</evidence>